<keyword evidence="6" id="KW-0378">Hydrolase</keyword>
<sequence>MFCPECVIGIKRNTGVSGTCERNTVRQTKMADNNINIPLLISLLEDSDEESDAVGEETMTLLMGAASSLPQELKAKIMDYTESVVPFYDDMSFRRKFRMSKGTFHILSQYLKDLPEFSFDHPGGKEHVSVEKQLLMTLWYLGSCDTIDKMGDRFGISTSSVIRCRNRILAAVNRHLKRRFIVWPNAQKIPEVEEHFGQRNGFPGIIGALDGSHIEIKKPTLHGNSYINRKGYASLQVQAVCTDDMLFIHIFTGYPGSCHDARILRNSDLWQNGPNLCGENHIIADAAYPTRKWLLTPYRDNGHLNAAQKKYNKYHSSCRVVIERAFALLKGRFRRLKYIDASVKTAVIIIMCSCIFHNICLINHDDVNEFLEDADMLDPVLNPICVHDNYNDEGVRKRDLIAAGLI</sequence>
<evidence type="ECO:0000256" key="5">
    <source>
        <dbReference type="ARBA" id="ARBA00022723"/>
    </source>
</evidence>
<accession>A0A9D4BDT7</accession>
<evidence type="ECO:0008006" key="12">
    <source>
        <dbReference type="Google" id="ProtNLM"/>
    </source>
</evidence>
<dbReference type="OrthoDB" id="6156560at2759"/>
<feature type="domain" description="DDE Tnp4" evidence="8">
    <location>
        <begin position="209"/>
        <end position="358"/>
    </location>
</feature>
<name>A0A9D4BDT7_DREPO</name>
<feature type="domain" description="DUF8040" evidence="9">
    <location>
        <begin position="92"/>
        <end position="172"/>
    </location>
</feature>
<proteinExistence type="inferred from homology"/>
<evidence type="ECO:0000256" key="2">
    <source>
        <dbReference type="ARBA" id="ARBA00004123"/>
    </source>
</evidence>
<dbReference type="GO" id="GO:0046872">
    <property type="term" value="F:metal ion binding"/>
    <property type="evidence" value="ECO:0007669"/>
    <property type="project" value="UniProtKB-KW"/>
</dbReference>
<comment type="caution">
    <text evidence="10">The sequence shown here is derived from an EMBL/GenBank/DDBJ whole genome shotgun (WGS) entry which is preliminary data.</text>
</comment>
<comment type="similarity">
    <text evidence="3">Belongs to the HARBI1 family.</text>
</comment>
<reference evidence="10" key="2">
    <citation type="submission" date="2020-11" db="EMBL/GenBank/DDBJ databases">
        <authorList>
            <person name="McCartney M.A."/>
            <person name="Auch B."/>
            <person name="Kono T."/>
            <person name="Mallez S."/>
            <person name="Becker A."/>
            <person name="Gohl D.M."/>
            <person name="Silverstein K.A.T."/>
            <person name="Koren S."/>
            <person name="Bechman K.B."/>
            <person name="Herman A."/>
            <person name="Abrahante J.E."/>
            <person name="Garbe J."/>
        </authorList>
    </citation>
    <scope>NUCLEOTIDE SEQUENCE</scope>
    <source>
        <strain evidence="10">Duluth1</strain>
        <tissue evidence="10">Whole animal</tissue>
    </source>
</reference>
<evidence type="ECO:0000259" key="9">
    <source>
        <dbReference type="Pfam" id="PF26138"/>
    </source>
</evidence>
<dbReference type="Pfam" id="PF13359">
    <property type="entry name" value="DDE_Tnp_4"/>
    <property type="match status" value="1"/>
</dbReference>
<dbReference type="AlphaFoldDB" id="A0A9D4BDT7"/>
<evidence type="ECO:0000256" key="4">
    <source>
        <dbReference type="ARBA" id="ARBA00022722"/>
    </source>
</evidence>
<dbReference type="InterPro" id="IPR045249">
    <property type="entry name" value="HARBI1-like"/>
</dbReference>
<dbReference type="InterPro" id="IPR027806">
    <property type="entry name" value="HARBI1_dom"/>
</dbReference>
<gene>
    <name evidence="10" type="ORF">DPMN_074166</name>
</gene>
<keyword evidence="4" id="KW-0540">Nuclease</keyword>
<dbReference type="EMBL" id="JAIWYP010000015">
    <property type="protein sequence ID" value="KAH3699210.1"/>
    <property type="molecule type" value="Genomic_DNA"/>
</dbReference>
<reference evidence="10" key="1">
    <citation type="journal article" date="2019" name="bioRxiv">
        <title>The Genome of the Zebra Mussel, Dreissena polymorpha: A Resource for Invasive Species Research.</title>
        <authorList>
            <person name="McCartney M.A."/>
            <person name="Auch B."/>
            <person name="Kono T."/>
            <person name="Mallez S."/>
            <person name="Zhang Y."/>
            <person name="Obille A."/>
            <person name="Becker A."/>
            <person name="Abrahante J.E."/>
            <person name="Garbe J."/>
            <person name="Badalamenti J.P."/>
            <person name="Herman A."/>
            <person name="Mangelson H."/>
            <person name="Liachko I."/>
            <person name="Sullivan S."/>
            <person name="Sone E.D."/>
            <person name="Koren S."/>
            <person name="Silverstein K.A.T."/>
            <person name="Beckman K.B."/>
            <person name="Gohl D.M."/>
        </authorList>
    </citation>
    <scope>NUCLEOTIDE SEQUENCE</scope>
    <source>
        <strain evidence="10">Duluth1</strain>
        <tissue evidence="10">Whole animal</tissue>
    </source>
</reference>
<evidence type="ECO:0000256" key="6">
    <source>
        <dbReference type="ARBA" id="ARBA00022801"/>
    </source>
</evidence>
<keyword evidence="5" id="KW-0479">Metal-binding</keyword>
<dbReference type="PANTHER" id="PTHR22930:SF85">
    <property type="entry name" value="GH03217P-RELATED"/>
    <property type="match status" value="1"/>
</dbReference>
<keyword evidence="11" id="KW-1185">Reference proteome</keyword>
<protein>
    <recommendedName>
        <fullName evidence="12">Nuclease HARBI1</fullName>
    </recommendedName>
</protein>
<evidence type="ECO:0000256" key="7">
    <source>
        <dbReference type="ARBA" id="ARBA00023242"/>
    </source>
</evidence>
<dbReference type="GO" id="GO:0004518">
    <property type="term" value="F:nuclease activity"/>
    <property type="evidence" value="ECO:0007669"/>
    <property type="project" value="UniProtKB-KW"/>
</dbReference>
<dbReference type="Proteomes" id="UP000828390">
    <property type="component" value="Unassembled WGS sequence"/>
</dbReference>
<keyword evidence="7" id="KW-0539">Nucleus</keyword>
<dbReference type="InterPro" id="IPR058353">
    <property type="entry name" value="DUF8040"/>
</dbReference>
<comment type="subcellular location">
    <subcellularLocation>
        <location evidence="2">Nucleus</location>
    </subcellularLocation>
</comment>
<dbReference type="PANTHER" id="PTHR22930">
    <property type="match status" value="1"/>
</dbReference>
<organism evidence="10 11">
    <name type="scientific">Dreissena polymorpha</name>
    <name type="common">Zebra mussel</name>
    <name type="synonym">Mytilus polymorpha</name>
    <dbReference type="NCBI Taxonomy" id="45954"/>
    <lineage>
        <taxon>Eukaryota</taxon>
        <taxon>Metazoa</taxon>
        <taxon>Spiralia</taxon>
        <taxon>Lophotrochozoa</taxon>
        <taxon>Mollusca</taxon>
        <taxon>Bivalvia</taxon>
        <taxon>Autobranchia</taxon>
        <taxon>Heteroconchia</taxon>
        <taxon>Euheterodonta</taxon>
        <taxon>Imparidentia</taxon>
        <taxon>Neoheterodontei</taxon>
        <taxon>Myida</taxon>
        <taxon>Dreissenoidea</taxon>
        <taxon>Dreissenidae</taxon>
        <taxon>Dreissena</taxon>
    </lineage>
</organism>
<evidence type="ECO:0000256" key="1">
    <source>
        <dbReference type="ARBA" id="ARBA00001968"/>
    </source>
</evidence>
<evidence type="ECO:0000259" key="8">
    <source>
        <dbReference type="Pfam" id="PF13359"/>
    </source>
</evidence>
<dbReference type="GO" id="GO:0005634">
    <property type="term" value="C:nucleus"/>
    <property type="evidence" value="ECO:0007669"/>
    <property type="project" value="UniProtKB-SubCell"/>
</dbReference>
<dbReference type="Pfam" id="PF26138">
    <property type="entry name" value="DUF8040"/>
    <property type="match status" value="1"/>
</dbReference>
<evidence type="ECO:0000256" key="3">
    <source>
        <dbReference type="ARBA" id="ARBA00006958"/>
    </source>
</evidence>
<evidence type="ECO:0000313" key="11">
    <source>
        <dbReference type="Proteomes" id="UP000828390"/>
    </source>
</evidence>
<comment type="cofactor">
    <cofactor evidence="1">
        <name>a divalent metal cation</name>
        <dbReference type="ChEBI" id="CHEBI:60240"/>
    </cofactor>
</comment>
<dbReference type="GO" id="GO:0016787">
    <property type="term" value="F:hydrolase activity"/>
    <property type="evidence" value="ECO:0007669"/>
    <property type="project" value="UniProtKB-KW"/>
</dbReference>
<evidence type="ECO:0000313" key="10">
    <source>
        <dbReference type="EMBL" id="KAH3699210.1"/>
    </source>
</evidence>